<accession>A0A848FCK3</accession>
<comment type="caution">
    <text evidence="3">The sequence shown here is derived from an EMBL/GenBank/DDBJ whole genome shotgun (WGS) entry which is preliminary data.</text>
</comment>
<dbReference type="InterPro" id="IPR050336">
    <property type="entry name" value="Chromosome_partition/occlusion"/>
</dbReference>
<dbReference type="EMBL" id="JABBFW010000014">
    <property type="protein sequence ID" value="NML17042.1"/>
    <property type="molecule type" value="Genomic_DNA"/>
</dbReference>
<name>A0A848FCK3_9BURK</name>
<keyword evidence="1" id="KW-0175">Coiled coil</keyword>
<dbReference type="AlphaFoldDB" id="A0A848FCK3"/>
<evidence type="ECO:0000313" key="4">
    <source>
        <dbReference type="Proteomes" id="UP000574067"/>
    </source>
</evidence>
<dbReference type="Gene3D" id="1.10.10.2830">
    <property type="match status" value="1"/>
</dbReference>
<keyword evidence="4" id="KW-1185">Reference proteome</keyword>
<evidence type="ECO:0000256" key="1">
    <source>
        <dbReference type="SAM" id="Coils"/>
    </source>
</evidence>
<dbReference type="PANTHER" id="PTHR33375:SF7">
    <property type="entry name" value="CHROMOSOME 2-PARTITIONING PROTEIN PARB-RELATED"/>
    <property type="match status" value="1"/>
</dbReference>
<feature type="region of interest" description="Disordered" evidence="2">
    <location>
        <begin position="298"/>
        <end position="321"/>
    </location>
</feature>
<dbReference type="RefSeq" id="WP_169161939.1">
    <property type="nucleotide sequence ID" value="NZ_JABBFW010000014.1"/>
</dbReference>
<evidence type="ECO:0000313" key="3">
    <source>
        <dbReference type="EMBL" id="NML17042.1"/>
    </source>
</evidence>
<dbReference type="SUPFAM" id="SSF109709">
    <property type="entry name" value="KorB DNA-binding domain-like"/>
    <property type="match status" value="1"/>
</dbReference>
<dbReference type="GO" id="GO:0007059">
    <property type="term" value="P:chromosome segregation"/>
    <property type="evidence" value="ECO:0007669"/>
    <property type="project" value="TreeGrafter"/>
</dbReference>
<proteinExistence type="predicted"/>
<sequence length="532" mass="58414">MSVSLAENCGREPLHGADQFDAFATLIELGKTVGQIADAWGISPLTVERRLKLAKISPKLMALYRDDKIELEQLMALTLTDDHSLQEQVWEGSSSWERSAHNLRRKLTERDVPLNNPLAQFVGFAAYEAAGGNIRRDLFSDDENSPGYMTELALLERLALERLEREAEAVRSEGCWQWVEVRTSFSYTDRQAFDHCRTLDVGPSEEQQQRLDAIEALVSELGDQIENLDLGADSAAIDALEAQQQRAEAEREAIEQTLQQIDPRDLPLAGAVVYVDQRGELAVLRGLVRVEDRKAQAAQGGAVASGSASTGSATSPKPPKAEFSEKLLRQLSAHRTAALRAMLAGNPSVALRVLAWQLALRTGLASLYGREDDPVEIRADVTDMRKEGPDLAECRAQQELDAHRQRWSERLPRQAQDLLAWLLKANDSQVLDLLAVCTACTLNAVQSREAPQPIADAIAAAVDLDMSHWWMATGENYLNSVPKAKVIEAVREGAGAEAASGLEGLKKGDAVALAQQRLQGKRWLPPVLRAKG</sequence>
<dbReference type="PANTHER" id="PTHR33375">
    <property type="entry name" value="CHROMOSOME-PARTITIONING PROTEIN PARB-RELATED"/>
    <property type="match status" value="1"/>
</dbReference>
<organism evidence="3 4">
    <name type="scientific">Azohydromonas caseinilytica</name>
    <dbReference type="NCBI Taxonomy" id="2728836"/>
    <lineage>
        <taxon>Bacteria</taxon>
        <taxon>Pseudomonadati</taxon>
        <taxon>Pseudomonadota</taxon>
        <taxon>Betaproteobacteria</taxon>
        <taxon>Burkholderiales</taxon>
        <taxon>Sphaerotilaceae</taxon>
        <taxon>Azohydromonas</taxon>
    </lineage>
</organism>
<gene>
    <name evidence="3" type="ORF">HHL10_18840</name>
</gene>
<dbReference type="GO" id="GO:0005694">
    <property type="term" value="C:chromosome"/>
    <property type="evidence" value="ECO:0007669"/>
    <property type="project" value="TreeGrafter"/>
</dbReference>
<feature type="coiled-coil region" evidence="1">
    <location>
        <begin position="204"/>
        <end position="260"/>
    </location>
</feature>
<reference evidence="3 4" key="1">
    <citation type="submission" date="2020-04" db="EMBL/GenBank/DDBJ databases">
        <title>Azohydromonas sp. isolated from soil.</title>
        <authorList>
            <person name="Dahal R.H."/>
        </authorList>
    </citation>
    <scope>NUCLEOTIDE SEQUENCE [LARGE SCALE GENOMIC DNA]</scope>
    <source>
        <strain evidence="3 4">G-1-1-14</strain>
    </source>
</reference>
<feature type="compositionally biased region" description="Low complexity" evidence="2">
    <location>
        <begin position="298"/>
        <end position="315"/>
    </location>
</feature>
<evidence type="ECO:0000256" key="2">
    <source>
        <dbReference type="SAM" id="MobiDB-lite"/>
    </source>
</evidence>
<dbReference type="Proteomes" id="UP000574067">
    <property type="component" value="Unassembled WGS sequence"/>
</dbReference>
<protein>
    <submittedName>
        <fullName evidence="3">Chromosome partitioning protein ParB</fullName>
    </submittedName>
</protein>